<gene>
    <name evidence="9" type="ORF">PSA01_54490</name>
</gene>
<dbReference type="PIRSF" id="PIRSF004532">
    <property type="entry name" value="GlpX"/>
    <property type="match status" value="1"/>
</dbReference>
<evidence type="ECO:0000313" key="9">
    <source>
        <dbReference type="EMBL" id="GEC28420.1"/>
    </source>
</evidence>
<evidence type="ECO:0000256" key="4">
    <source>
        <dbReference type="ARBA" id="ARBA00022723"/>
    </source>
</evidence>
<keyword evidence="10" id="KW-1185">Reference proteome</keyword>
<dbReference type="EMBL" id="BJNH01000080">
    <property type="protein sequence ID" value="GEC28420.1"/>
    <property type="molecule type" value="Genomic_DNA"/>
</dbReference>
<comment type="similarity">
    <text evidence="3 8">Belongs to the FBPase class 2 family.</text>
</comment>
<evidence type="ECO:0000256" key="5">
    <source>
        <dbReference type="ARBA" id="ARBA00022801"/>
    </source>
</evidence>
<evidence type="ECO:0000256" key="3">
    <source>
        <dbReference type="ARBA" id="ARBA00008989"/>
    </source>
</evidence>
<keyword evidence="7 8" id="KW-0119">Carbohydrate metabolism</keyword>
<dbReference type="Gene3D" id="3.30.540.10">
    <property type="entry name" value="Fructose-1,6-Bisphosphatase, subunit A, domain 1"/>
    <property type="match status" value="1"/>
</dbReference>
<proteinExistence type="inferred from homology"/>
<evidence type="ECO:0000256" key="6">
    <source>
        <dbReference type="ARBA" id="ARBA00023211"/>
    </source>
</evidence>
<evidence type="ECO:0000256" key="2">
    <source>
        <dbReference type="ARBA" id="ARBA00004742"/>
    </source>
</evidence>
<keyword evidence="5" id="KW-0378">Hydrolase</keyword>
<comment type="pathway">
    <text evidence="2">Carbohydrate biosynthesis; gluconeogenesis.</text>
</comment>
<dbReference type="Pfam" id="PF03320">
    <property type="entry name" value="FBPase_glpX"/>
    <property type="match status" value="1"/>
</dbReference>
<evidence type="ECO:0000256" key="7">
    <source>
        <dbReference type="ARBA" id="ARBA00023277"/>
    </source>
</evidence>
<accession>A0ABQ0S676</accession>
<dbReference type="PANTHER" id="PTHR30447">
    <property type="entry name" value="FRUCTOSE-1,6-BISPHOSPHATASE CLASS 2"/>
    <property type="match status" value="1"/>
</dbReference>
<name>A0ABQ0S676_9PSEU</name>
<keyword evidence="6" id="KW-0464">Manganese</keyword>
<organism evidence="9 10">
    <name type="scientific">Pseudonocardia saturnea</name>
    <dbReference type="NCBI Taxonomy" id="33909"/>
    <lineage>
        <taxon>Bacteria</taxon>
        <taxon>Bacillati</taxon>
        <taxon>Actinomycetota</taxon>
        <taxon>Actinomycetes</taxon>
        <taxon>Pseudonocardiales</taxon>
        <taxon>Pseudonocardiaceae</taxon>
        <taxon>Pseudonocardia</taxon>
    </lineage>
</organism>
<comment type="catalytic activity">
    <reaction evidence="1">
        <text>beta-D-fructose 1,6-bisphosphate + H2O = beta-D-fructose 6-phosphate + phosphate</text>
        <dbReference type="Rhea" id="RHEA:11064"/>
        <dbReference type="ChEBI" id="CHEBI:15377"/>
        <dbReference type="ChEBI" id="CHEBI:32966"/>
        <dbReference type="ChEBI" id="CHEBI:43474"/>
        <dbReference type="ChEBI" id="CHEBI:57634"/>
        <dbReference type="EC" id="3.1.3.11"/>
    </reaction>
</comment>
<evidence type="ECO:0000256" key="1">
    <source>
        <dbReference type="ARBA" id="ARBA00001273"/>
    </source>
</evidence>
<sequence>MEGQPVRDDTSSAGKSAPDRNLALELVRVTEAAAMATGRWVGRNDTHGAVAAAIHAMRVMLGTVEMVGTIVIGEGPEDDPASLLPGETVGDGTGLAYDVALDPVDGISFTAKGLSNAISMLCVAPRGAMLNPRAYAQVDRIVGGRESQGLLDVRVPIRENVIALAKARSCHASDITVGMLARPHHEQLAREVREAGARIRFLTTGDVTAAFLAASAGSGIDLMVGRSSLTDSVIAACAVKALGGTLQACAEPRDDRERAPLESNEVEPGQVLTADDLVRGEDAFFVLTGITDGELVRGVRYVHDAAHTESIITRARSGTVRRMQSVHQLDRLARFSSVDYQP</sequence>
<reference evidence="9 10" key="1">
    <citation type="submission" date="2019-06" db="EMBL/GenBank/DDBJ databases">
        <title>Whole genome shotgun sequence of Pseudonocardia saturnea NBRC 14499.</title>
        <authorList>
            <person name="Hosoyama A."/>
            <person name="Uohara A."/>
            <person name="Ohji S."/>
            <person name="Ichikawa N."/>
        </authorList>
    </citation>
    <scope>NUCLEOTIDE SEQUENCE [LARGE SCALE GENOMIC DNA]</scope>
    <source>
        <strain evidence="9 10">NBRC 14499</strain>
    </source>
</reference>
<comment type="caution">
    <text evidence="9">The sequence shown here is derived from an EMBL/GenBank/DDBJ whole genome shotgun (WGS) entry which is preliminary data.</text>
</comment>
<dbReference type="InterPro" id="IPR004464">
    <property type="entry name" value="FBPase_class-2/SBPase"/>
</dbReference>
<dbReference type="SUPFAM" id="SSF56655">
    <property type="entry name" value="Carbohydrate phosphatase"/>
    <property type="match status" value="1"/>
</dbReference>
<dbReference type="Gene3D" id="3.40.190.90">
    <property type="match status" value="1"/>
</dbReference>
<dbReference type="Proteomes" id="UP000320693">
    <property type="component" value="Unassembled WGS sequence"/>
</dbReference>
<evidence type="ECO:0000313" key="10">
    <source>
        <dbReference type="Proteomes" id="UP000320693"/>
    </source>
</evidence>
<dbReference type="PANTHER" id="PTHR30447:SF0">
    <property type="entry name" value="FRUCTOSE-1,6-BISPHOSPHATASE 1 CLASS 2-RELATED"/>
    <property type="match status" value="1"/>
</dbReference>
<evidence type="ECO:0000256" key="8">
    <source>
        <dbReference type="PIRNR" id="PIRNR004532"/>
    </source>
</evidence>
<protein>
    <recommendedName>
        <fullName evidence="8">Fructose-1,6-bisphosphatase</fullName>
    </recommendedName>
</protein>
<keyword evidence="4" id="KW-0479">Metal-binding</keyword>